<dbReference type="EMBL" id="GBRH01259153">
    <property type="protein sequence ID" value="JAD38742.1"/>
    <property type="molecule type" value="Transcribed_RNA"/>
</dbReference>
<organism evidence="2">
    <name type="scientific">Arundo donax</name>
    <name type="common">Giant reed</name>
    <name type="synonym">Donax arundinaceus</name>
    <dbReference type="NCBI Taxonomy" id="35708"/>
    <lineage>
        <taxon>Eukaryota</taxon>
        <taxon>Viridiplantae</taxon>
        <taxon>Streptophyta</taxon>
        <taxon>Embryophyta</taxon>
        <taxon>Tracheophyta</taxon>
        <taxon>Spermatophyta</taxon>
        <taxon>Magnoliopsida</taxon>
        <taxon>Liliopsida</taxon>
        <taxon>Poales</taxon>
        <taxon>Poaceae</taxon>
        <taxon>PACMAD clade</taxon>
        <taxon>Arundinoideae</taxon>
        <taxon>Arundineae</taxon>
        <taxon>Arundo</taxon>
    </lineage>
</organism>
<keyword evidence="1" id="KW-0472">Membrane</keyword>
<accession>A0A0A8ZV97</accession>
<name>A0A0A8ZV97_ARUDO</name>
<evidence type="ECO:0000256" key="1">
    <source>
        <dbReference type="SAM" id="Phobius"/>
    </source>
</evidence>
<dbReference type="AlphaFoldDB" id="A0A0A8ZV97"/>
<reference evidence="2" key="2">
    <citation type="journal article" date="2015" name="Data Brief">
        <title>Shoot transcriptome of the giant reed, Arundo donax.</title>
        <authorList>
            <person name="Barrero R.A."/>
            <person name="Guerrero F.D."/>
            <person name="Moolhuijzen P."/>
            <person name="Goolsby J.A."/>
            <person name="Tidwell J."/>
            <person name="Bellgard S.E."/>
            <person name="Bellgard M.I."/>
        </authorList>
    </citation>
    <scope>NUCLEOTIDE SEQUENCE</scope>
    <source>
        <tissue evidence="2">Shoot tissue taken approximately 20 cm above the soil surface</tissue>
    </source>
</reference>
<protein>
    <submittedName>
        <fullName evidence="2">Uncharacterized protein</fullName>
    </submittedName>
</protein>
<sequence length="38" mass="4475">MSNYVFCYSWISVYFSKLLSTTIVFSFRRSMNTTHGIS</sequence>
<evidence type="ECO:0000313" key="2">
    <source>
        <dbReference type="EMBL" id="JAD38742.1"/>
    </source>
</evidence>
<keyword evidence="1" id="KW-1133">Transmembrane helix</keyword>
<proteinExistence type="predicted"/>
<keyword evidence="1" id="KW-0812">Transmembrane</keyword>
<feature type="transmembrane region" description="Helical" evidence="1">
    <location>
        <begin position="6"/>
        <end position="27"/>
    </location>
</feature>
<reference evidence="2" key="1">
    <citation type="submission" date="2014-09" db="EMBL/GenBank/DDBJ databases">
        <authorList>
            <person name="Magalhaes I.L.F."/>
            <person name="Oliveira U."/>
            <person name="Santos F.R."/>
            <person name="Vidigal T.H.D.A."/>
            <person name="Brescovit A.D."/>
            <person name="Santos A.J."/>
        </authorList>
    </citation>
    <scope>NUCLEOTIDE SEQUENCE</scope>
    <source>
        <tissue evidence="2">Shoot tissue taken approximately 20 cm above the soil surface</tissue>
    </source>
</reference>